<dbReference type="GO" id="GO:0020037">
    <property type="term" value="F:heme binding"/>
    <property type="evidence" value="ECO:0007669"/>
    <property type="project" value="InterPro"/>
</dbReference>
<evidence type="ECO:0000313" key="5">
    <source>
        <dbReference type="EMBL" id="VAW08509.1"/>
    </source>
</evidence>
<dbReference type="GO" id="GO:0009055">
    <property type="term" value="F:electron transfer activity"/>
    <property type="evidence" value="ECO:0007669"/>
    <property type="project" value="InterPro"/>
</dbReference>
<evidence type="ECO:0000256" key="1">
    <source>
        <dbReference type="ARBA" id="ARBA00022617"/>
    </source>
</evidence>
<name>A0A3B0T8R6_9ZZZZ</name>
<dbReference type="GO" id="GO:0046872">
    <property type="term" value="F:metal ion binding"/>
    <property type="evidence" value="ECO:0007669"/>
    <property type="project" value="UniProtKB-KW"/>
</dbReference>
<feature type="domain" description="Cytochrome c" evidence="4">
    <location>
        <begin position="52"/>
        <end position="137"/>
    </location>
</feature>
<organism evidence="5">
    <name type="scientific">hydrothermal vent metagenome</name>
    <dbReference type="NCBI Taxonomy" id="652676"/>
    <lineage>
        <taxon>unclassified sequences</taxon>
        <taxon>metagenomes</taxon>
        <taxon>ecological metagenomes</taxon>
    </lineage>
</organism>
<dbReference type="InterPro" id="IPR009056">
    <property type="entry name" value="Cyt_c-like_dom"/>
</dbReference>
<accession>A0A3B0T8R6</accession>
<evidence type="ECO:0000256" key="2">
    <source>
        <dbReference type="ARBA" id="ARBA00022723"/>
    </source>
</evidence>
<protein>
    <recommendedName>
        <fullName evidence="4">Cytochrome c domain-containing protein</fullName>
    </recommendedName>
</protein>
<gene>
    <name evidence="5" type="ORF">MNBD_ACTINO02-292</name>
</gene>
<keyword evidence="3" id="KW-0408">Iron</keyword>
<proteinExistence type="predicted"/>
<dbReference type="Pfam" id="PF00034">
    <property type="entry name" value="Cytochrom_C"/>
    <property type="match status" value="1"/>
</dbReference>
<dbReference type="PROSITE" id="PS51007">
    <property type="entry name" value="CYTC"/>
    <property type="match status" value="1"/>
</dbReference>
<keyword evidence="2" id="KW-0479">Metal-binding</keyword>
<dbReference type="Gene3D" id="1.10.760.10">
    <property type="entry name" value="Cytochrome c-like domain"/>
    <property type="match status" value="1"/>
</dbReference>
<dbReference type="EMBL" id="UOEK01000468">
    <property type="protein sequence ID" value="VAW08509.1"/>
    <property type="molecule type" value="Genomic_DNA"/>
</dbReference>
<dbReference type="AlphaFoldDB" id="A0A3B0T8R6"/>
<reference evidence="5" key="1">
    <citation type="submission" date="2018-06" db="EMBL/GenBank/DDBJ databases">
        <authorList>
            <person name="Zhirakovskaya E."/>
        </authorList>
    </citation>
    <scope>NUCLEOTIDE SEQUENCE</scope>
</reference>
<keyword evidence="1" id="KW-0349">Heme</keyword>
<sequence length="149" mass="15749">MKKLRVPLIVGGIVAAVVLLVLAGGGDPNAPSLPVDPMTGLSEFNIPVQDPALVAEGEVLYQASCATCHASNLEGTAVGPSHLSVIYNPEHHSDEGFRRAVLGGVQAHHWGFGDMPAITGLTDDDLGKIIAYIRENQRIKGFEAYPPRS</sequence>
<evidence type="ECO:0000256" key="3">
    <source>
        <dbReference type="ARBA" id="ARBA00023004"/>
    </source>
</evidence>
<evidence type="ECO:0000259" key="4">
    <source>
        <dbReference type="PROSITE" id="PS51007"/>
    </source>
</evidence>
<dbReference type="SUPFAM" id="SSF46626">
    <property type="entry name" value="Cytochrome c"/>
    <property type="match status" value="1"/>
</dbReference>
<dbReference type="InterPro" id="IPR036909">
    <property type="entry name" value="Cyt_c-like_dom_sf"/>
</dbReference>